<evidence type="ECO:0000313" key="1">
    <source>
        <dbReference type="EMBL" id="KYO52095.1"/>
    </source>
</evidence>
<dbReference type="GeneID" id="97240679"/>
<proteinExistence type="predicted"/>
<organism evidence="1 2">
    <name type="scientific">Tistrella mobilis</name>
    <dbReference type="NCBI Taxonomy" id="171437"/>
    <lineage>
        <taxon>Bacteria</taxon>
        <taxon>Pseudomonadati</taxon>
        <taxon>Pseudomonadota</taxon>
        <taxon>Alphaproteobacteria</taxon>
        <taxon>Geminicoccales</taxon>
        <taxon>Geminicoccaceae</taxon>
        <taxon>Tistrella</taxon>
    </lineage>
</organism>
<gene>
    <name evidence="1" type="ORF">AUP44_06345</name>
</gene>
<name>A0A162KU43_9PROT</name>
<sequence>MALEPAARSALAEMIDAIDGRGFRSPELMVIGDNALNGMSSATLDGRRAAAAPPVLAAAAAGLPIRPVTLPRAVLADMEQACRDLAAGALNVAGFRERILGDLALWEADLAGPKAEGPAWFDVLAISGAAVADLTDAASGSAGGARRMLAGAAKRFRAAAGLPGDELVEIHMGVETVHTLNPRGLAELDGLTQVDHVDLRRPKRLVIGVGQNDGLVSAIMAGKRIDVFDRRLARLPEAMRRLGEALAPGLEETQRVVLLGLPRPGLVANLRPKTLHPDEQDPGRDPKARDHWRRYVGFLAMRGDMTGREVVEFDAHAAEIWRKAVEAFRGAIGRTADRVIEVDPAALLAPYDQKHGGEGLPVDVGGRRLALGNLIIDPETPGLYGIDNLNLNGAGQALIARALADALVPGTGDAVDIDAAARAEPLLHDAPPLLNPAAFLISLLSPFVTFERI</sequence>
<evidence type="ECO:0000313" key="2">
    <source>
        <dbReference type="Proteomes" id="UP000075787"/>
    </source>
</evidence>
<dbReference type="Proteomes" id="UP000075787">
    <property type="component" value="Unassembled WGS sequence"/>
</dbReference>
<protein>
    <submittedName>
        <fullName evidence="1">Uncharacterized protein</fullName>
    </submittedName>
</protein>
<accession>A0A162KU43</accession>
<comment type="caution">
    <text evidence="1">The sequence shown here is derived from an EMBL/GenBank/DDBJ whole genome shotgun (WGS) entry which is preliminary data.</text>
</comment>
<dbReference type="AlphaFoldDB" id="A0A162KU43"/>
<reference evidence="1 2" key="1">
    <citation type="submission" date="2015-12" db="EMBL/GenBank/DDBJ databases">
        <title>Genome sequence of Tistrella mobilis MCCC 1A02139.</title>
        <authorList>
            <person name="Lu L."/>
            <person name="Lai Q."/>
            <person name="Shao Z."/>
            <person name="Qian P."/>
        </authorList>
    </citation>
    <scope>NUCLEOTIDE SEQUENCE [LARGE SCALE GENOMIC DNA]</scope>
    <source>
        <strain evidence="1 2">MCCC 1A02139</strain>
    </source>
</reference>
<dbReference type="RefSeq" id="WP_062764809.1">
    <property type="nucleotide sequence ID" value="NZ_CP121045.1"/>
</dbReference>
<dbReference type="EMBL" id="LPZR01000163">
    <property type="protein sequence ID" value="KYO52095.1"/>
    <property type="molecule type" value="Genomic_DNA"/>
</dbReference>